<evidence type="ECO:0000313" key="1">
    <source>
        <dbReference type="EMBL" id="HIZ53301.1"/>
    </source>
</evidence>
<dbReference type="EMBL" id="DXBN01000117">
    <property type="protein sequence ID" value="HIZ53301.1"/>
    <property type="molecule type" value="Genomic_DNA"/>
</dbReference>
<reference evidence="1" key="2">
    <citation type="submission" date="2021-04" db="EMBL/GenBank/DDBJ databases">
        <authorList>
            <person name="Gilroy R."/>
        </authorList>
    </citation>
    <scope>NUCLEOTIDE SEQUENCE</scope>
    <source>
        <strain evidence="1">CHK172-16539</strain>
    </source>
</reference>
<proteinExistence type="predicted"/>
<evidence type="ECO:0000313" key="2">
    <source>
        <dbReference type="Proteomes" id="UP000824063"/>
    </source>
</evidence>
<gene>
    <name evidence="1" type="ORF">IAA20_05110</name>
</gene>
<feature type="non-terminal residue" evidence="1">
    <location>
        <position position="11"/>
    </location>
</feature>
<comment type="caution">
    <text evidence="1">The sequence shown here is derived from an EMBL/GenBank/DDBJ whole genome shotgun (WGS) entry which is preliminary data.</text>
</comment>
<name>A0A9D2F756_9ENTE</name>
<sequence length="11" mass="1338">MKCNECNRVQL</sequence>
<dbReference type="Proteomes" id="UP000824063">
    <property type="component" value="Unassembled WGS sequence"/>
</dbReference>
<accession>A0A9D2F756</accession>
<reference evidence="1" key="1">
    <citation type="journal article" date="2021" name="PeerJ">
        <title>Extensive microbial diversity within the chicken gut microbiome revealed by metagenomics and culture.</title>
        <authorList>
            <person name="Gilroy R."/>
            <person name="Ravi A."/>
            <person name="Getino M."/>
            <person name="Pursley I."/>
            <person name="Horton D.L."/>
            <person name="Alikhan N.F."/>
            <person name="Baker D."/>
            <person name="Gharbi K."/>
            <person name="Hall N."/>
            <person name="Watson M."/>
            <person name="Adriaenssens E.M."/>
            <person name="Foster-Nyarko E."/>
            <person name="Jarju S."/>
            <person name="Secka A."/>
            <person name="Antonio M."/>
            <person name="Oren A."/>
            <person name="Chaudhuri R.R."/>
            <person name="La Ragione R."/>
            <person name="Hildebrand F."/>
            <person name="Pallen M.J."/>
        </authorList>
    </citation>
    <scope>NUCLEOTIDE SEQUENCE</scope>
    <source>
        <strain evidence="1">CHK172-16539</strain>
    </source>
</reference>
<organism evidence="1 2">
    <name type="scientific">Candidatus Enterococcus avicola</name>
    <dbReference type="NCBI Taxonomy" id="2838561"/>
    <lineage>
        <taxon>Bacteria</taxon>
        <taxon>Bacillati</taxon>
        <taxon>Bacillota</taxon>
        <taxon>Bacilli</taxon>
        <taxon>Lactobacillales</taxon>
        <taxon>Enterococcaceae</taxon>
        <taxon>Enterococcus</taxon>
    </lineage>
</organism>
<protein>
    <submittedName>
        <fullName evidence="1">Uncharacterized protein</fullName>
    </submittedName>
</protein>
<dbReference type="GO" id="GO:0046677">
    <property type="term" value="P:response to antibiotic"/>
    <property type="evidence" value="ECO:0007669"/>
    <property type="project" value="InterPro"/>
</dbReference>